<dbReference type="AlphaFoldDB" id="A0A1I6UI91"/>
<evidence type="ECO:0000313" key="6">
    <source>
        <dbReference type="Proteomes" id="UP000198852"/>
    </source>
</evidence>
<name>A0A1I6UI91_9PSEU</name>
<dbReference type="Proteomes" id="UP000198852">
    <property type="component" value="Unassembled WGS sequence"/>
</dbReference>
<comment type="similarity">
    <text evidence="1 3">Belongs to the type-B carboxylesterase/lipase family.</text>
</comment>
<dbReference type="SUPFAM" id="SSF53474">
    <property type="entry name" value="alpha/beta-Hydrolases"/>
    <property type="match status" value="1"/>
</dbReference>
<accession>A0A1I6UI91</accession>
<dbReference type="STRING" id="95161.SAMN05660874_04915"/>
<dbReference type="Pfam" id="PF00135">
    <property type="entry name" value="COesterase"/>
    <property type="match status" value="1"/>
</dbReference>
<evidence type="ECO:0000256" key="2">
    <source>
        <dbReference type="ARBA" id="ARBA00022801"/>
    </source>
</evidence>
<keyword evidence="2 3" id="KW-0378">Hydrolase</keyword>
<dbReference type="PANTHER" id="PTHR11559">
    <property type="entry name" value="CARBOXYLESTERASE"/>
    <property type="match status" value="1"/>
</dbReference>
<dbReference type="EMBL" id="FOZX01000011">
    <property type="protein sequence ID" value="SFT01074.1"/>
    <property type="molecule type" value="Genomic_DNA"/>
</dbReference>
<dbReference type="InterPro" id="IPR050309">
    <property type="entry name" value="Type-B_Carboxylest/Lipase"/>
</dbReference>
<protein>
    <recommendedName>
        <fullName evidence="3">Carboxylic ester hydrolase</fullName>
        <ecNumber evidence="3">3.1.1.-</ecNumber>
    </recommendedName>
</protein>
<dbReference type="GO" id="GO:0016787">
    <property type="term" value="F:hydrolase activity"/>
    <property type="evidence" value="ECO:0007669"/>
    <property type="project" value="UniProtKB-KW"/>
</dbReference>
<proteinExistence type="inferred from homology"/>
<keyword evidence="6" id="KW-1185">Reference proteome</keyword>
<dbReference type="InterPro" id="IPR002018">
    <property type="entry name" value="CarbesteraseB"/>
</dbReference>
<evidence type="ECO:0000256" key="1">
    <source>
        <dbReference type="ARBA" id="ARBA00005964"/>
    </source>
</evidence>
<dbReference type="PROSITE" id="PS00122">
    <property type="entry name" value="CARBOXYLESTERASE_B_1"/>
    <property type="match status" value="1"/>
</dbReference>
<gene>
    <name evidence="5" type="ORF">SAMN05660874_04915</name>
</gene>
<feature type="domain" description="Carboxylesterase type B" evidence="4">
    <location>
        <begin position="24"/>
        <end position="464"/>
    </location>
</feature>
<sequence>MATGSAPWWLGEPVRWLYGYMQFVVRTEFGAVRGAAEGDVQVFKGIPFAAPLDGPRRFQAPTEPERWDGVREATRFSPAVPQPPMADGLPSSWNPGDGTDSLTLNVWTPDPSANLPVMVWFHGGAYLAGSPSEGSYDGARLASSGVVVVTAGYRVGYEGFGWVDDAPANRGILDHLAALRWVRENIAAFGGNPDNVTIFGESAGGTSIATLVAGSARTGLFHRAIAQSPAAMYRGEDEARKAAELITGPVGVRPIVAELAKIPAEQLHAAQRDATAEMTRSRAAWSDTTPYGVILDGETLGELPWVALLGGAAKGIDLIAGFTAQEATLFTAMMRRESLDPDKLAADLHLRDGVMDQYRAAHPDLDDTGLYNTLLSDKLFRVPALWMAEAHAAAGERSHLYELTLQAPNGLGACHALDIPFTFGNADGPLLQLLLGGVPDGFEDLSGEFRRSWTSFAATGDPGWDRYQPTDRRTRILDLPSSTVSDPIAASREIWAHRFPELTA</sequence>
<dbReference type="Gene3D" id="3.40.50.1820">
    <property type="entry name" value="alpha/beta hydrolase"/>
    <property type="match status" value="1"/>
</dbReference>
<dbReference type="EC" id="3.1.1.-" evidence="3"/>
<reference evidence="6" key="1">
    <citation type="submission" date="2016-10" db="EMBL/GenBank/DDBJ databases">
        <authorList>
            <person name="Varghese N."/>
            <person name="Submissions S."/>
        </authorList>
    </citation>
    <scope>NUCLEOTIDE SEQUENCE [LARGE SCALE GENOMIC DNA]</scope>
    <source>
        <strain evidence="6">DSM 44771</strain>
    </source>
</reference>
<evidence type="ECO:0000256" key="3">
    <source>
        <dbReference type="RuleBase" id="RU361235"/>
    </source>
</evidence>
<dbReference type="InterPro" id="IPR019826">
    <property type="entry name" value="Carboxylesterase_B_AS"/>
</dbReference>
<organism evidence="5 6">
    <name type="scientific">Saccharopolyspora flava</name>
    <dbReference type="NCBI Taxonomy" id="95161"/>
    <lineage>
        <taxon>Bacteria</taxon>
        <taxon>Bacillati</taxon>
        <taxon>Actinomycetota</taxon>
        <taxon>Actinomycetes</taxon>
        <taxon>Pseudonocardiales</taxon>
        <taxon>Pseudonocardiaceae</taxon>
        <taxon>Saccharopolyspora</taxon>
    </lineage>
</organism>
<evidence type="ECO:0000313" key="5">
    <source>
        <dbReference type="EMBL" id="SFT01074.1"/>
    </source>
</evidence>
<dbReference type="InterPro" id="IPR029058">
    <property type="entry name" value="AB_hydrolase_fold"/>
</dbReference>
<evidence type="ECO:0000259" key="4">
    <source>
        <dbReference type="Pfam" id="PF00135"/>
    </source>
</evidence>